<evidence type="ECO:0000313" key="6">
    <source>
        <dbReference type="EMBL" id="OTN77291.1"/>
    </source>
</evidence>
<feature type="domain" description="Helicase ATP-binding" evidence="4">
    <location>
        <begin position="106"/>
        <end position="258"/>
    </location>
</feature>
<feature type="domain" description="Helicase C-terminal" evidence="5">
    <location>
        <begin position="289"/>
        <end position="437"/>
    </location>
</feature>
<dbReference type="SMART" id="SM00490">
    <property type="entry name" value="HELICc"/>
    <property type="match status" value="1"/>
</dbReference>
<keyword evidence="7" id="KW-1185">Reference proteome</keyword>
<evidence type="ECO:0008006" key="8">
    <source>
        <dbReference type="Google" id="ProtNLM"/>
    </source>
</evidence>
<dbReference type="GO" id="GO:0006270">
    <property type="term" value="P:DNA replication initiation"/>
    <property type="evidence" value="ECO:0007669"/>
    <property type="project" value="TreeGrafter"/>
</dbReference>
<evidence type="ECO:0000256" key="2">
    <source>
        <dbReference type="ARBA" id="ARBA00022840"/>
    </source>
</evidence>
<keyword evidence="2" id="KW-0067">ATP-binding</keyword>
<reference evidence="6 7" key="1">
    <citation type="submission" date="2017-05" db="EMBL/GenBank/DDBJ databases">
        <title>The Genome Sequence of Enterococcus sp. 8G7_MSG3316.</title>
        <authorList>
            <consortium name="The Broad Institute Genomics Platform"/>
            <consortium name="The Broad Institute Genomic Center for Infectious Diseases"/>
            <person name="Earl A."/>
            <person name="Manson A."/>
            <person name="Schwartman J."/>
            <person name="Gilmore M."/>
            <person name="Abouelleil A."/>
            <person name="Cao P."/>
            <person name="Chapman S."/>
            <person name="Cusick C."/>
            <person name="Shea T."/>
            <person name="Young S."/>
            <person name="Neafsey D."/>
            <person name="Nusbaum C."/>
            <person name="Birren B."/>
        </authorList>
    </citation>
    <scope>NUCLEOTIDE SEQUENCE [LARGE SCALE GENOMIC DNA]</scope>
    <source>
        <strain evidence="6 7">8G7_MSG3316</strain>
    </source>
</reference>
<dbReference type="AlphaFoldDB" id="A0A242A988"/>
<dbReference type="PANTHER" id="PTHR30580:SF1">
    <property type="entry name" value="COMF OPERON PROTEIN 1"/>
    <property type="match status" value="1"/>
</dbReference>
<dbReference type="GO" id="GO:0006310">
    <property type="term" value="P:DNA recombination"/>
    <property type="evidence" value="ECO:0007669"/>
    <property type="project" value="TreeGrafter"/>
</dbReference>
<dbReference type="InterPro" id="IPR027417">
    <property type="entry name" value="P-loop_NTPase"/>
</dbReference>
<dbReference type="PROSITE" id="PS51192">
    <property type="entry name" value="HELICASE_ATP_BIND_1"/>
    <property type="match status" value="1"/>
</dbReference>
<dbReference type="EMBL" id="NGKU01000001">
    <property type="protein sequence ID" value="OTN77291.1"/>
    <property type="molecule type" value="Genomic_DNA"/>
</dbReference>
<dbReference type="SMART" id="SM00487">
    <property type="entry name" value="DEXDc"/>
    <property type="match status" value="1"/>
</dbReference>
<dbReference type="InterPro" id="IPR014001">
    <property type="entry name" value="Helicase_ATP-bd"/>
</dbReference>
<name>A0A242A988_9ENTE</name>
<accession>A0A242A988</accession>
<dbReference type="Pfam" id="PF00271">
    <property type="entry name" value="Helicase_C"/>
    <property type="match status" value="1"/>
</dbReference>
<dbReference type="STRING" id="1834191.A5886_002388"/>
<dbReference type="PROSITE" id="PS51194">
    <property type="entry name" value="HELICASE_CTER"/>
    <property type="match status" value="1"/>
</dbReference>
<dbReference type="GO" id="GO:0006302">
    <property type="term" value="P:double-strand break repair"/>
    <property type="evidence" value="ECO:0007669"/>
    <property type="project" value="TreeGrafter"/>
</dbReference>
<evidence type="ECO:0000259" key="5">
    <source>
        <dbReference type="PROSITE" id="PS51194"/>
    </source>
</evidence>
<keyword evidence="3" id="KW-0238">DNA-binding</keyword>
<dbReference type="Gene3D" id="3.40.50.300">
    <property type="entry name" value="P-loop containing nucleotide triphosphate hydrolases"/>
    <property type="match status" value="2"/>
</dbReference>
<dbReference type="CDD" id="cd17925">
    <property type="entry name" value="DEXDc_ComFA"/>
    <property type="match status" value="1"/>
</dbReference>
<dbReference type="Pfam" id="PF00270">
    <property type="entry name" value="DEAD"/>
    <property type="match status" value="1"/>
</dbReference>
<dbReference type="SUPFAM" id="SSF52540">
    <property type="entry name" value="P-loop containing nucleoside triphosphate hydrolases"/>
    <property type="match status" value="1"/>
</dbReference>
<organism evidence="6 7">
    <name type="scientific">Candidatus Enterococcus testudinis</name>
    <dbReference type="NCBI Taxonomy" id="1834191"/>
    <lineage>
        <taxon>Bacteria</taxon>
        <taxon>Bacillati</taxon>
        <taxon>Bacillota</taxon>
        <taxon>Bacilli</taxon>
        <taxon>Lactobacillales</taxon>
        <taxon>Enterococcaceae</taxon>
        <taxon>Enterococcus</taxon>
    </lineage>
</organism>
<evidence type="ECO:0000313" key="7">
    <source>
        <dbReference type="Proteomes" id="UP000195043"/>
    </source>
</evidence>
<proteinExistence type="predicted"/>
<dbReference type="Proteomes" id="UP000195043">
    <property type="component" value="Unassembled WGS sequence"/>
</dbReference>
<gene>
    <name evidence="6" type="ORF">A5886_002388</name>
</gene>
<keyword evidence="1" id="KW-0547">Nucleotide-binding</keyword>
<evidence type="ECO:0000256" key="1">
    <source>
        <dbReference type="ARBA" id="ARBA00022741"/>
    </source>
</evidence>
<sequence length="437" mass="50303">MESMLGKQQAVINEEVLERQQMIDCRPAMVLEGRVIICQRCGTRHVKTDVRLPSGHYYCPSCSRYGRITSEHQLCWQSSQVQPIDHQVVFPGVLTTFQKAISDRLVRNYQEGRSTLVWSVTGSGKTEMMFETIAAARQKGARVAIVSPRIDVCRELHPRIQQAFPNEACLLLYGDSEEPYRYTHLLVATTHQLLHFYRSFPLIIVDEVDAFPYEGDEQLRYGLQQALTENGALIYLSATPSDRLLKEISGTFQIEKMPLRFHQRPLIVPQLYWLEKWRRLDQRKSWRRSFVKELQRLAEKNFVLVFCPSIPYMERVAAVIAKELPDYSISSVSSKDVQRSEKVTEARQRAFQILFTTMILERGVTFERVSVIVLGANHSIYTKSALVQIAGRVDRKGAFNHGEVLFCYNQMTPAIRKAIAEIKAMNQLAQRWLADDL</sequence>
<protein>
    <recommendedName>
        <fullName evidence="8">Helicase ATP-binding domain-containing protein</fullName>
    </recommendedName>
</protein>
<evidence type="ECO:0000256" key="3">
    <source>
        <dbReference type="ARBA" id="ARBA00023125"/>
    </source>
</evidence>
<dbReference type="InterPro" id="IPR001650">
    <property type="entry name" value="Helicase_C-like"/>
</dbReference>
<dbReference type="PANTHER" id="PTHR30580">
    <property type="entry name" value="PRIMOSOMAL PROTEIN N"/>
    <property type="match status" value="1"/>
</dbReference>
<dbReference type="RefSeq" id="WP_086275334.1">
    <property type="nucleotide sequence ID" value="NZ_NGKU01000001.1"/>
</dbReference>
<dbReference type="GO" id="GO:0005524">
    <property type="term" value="F:ATP binding"/>
    <property type="evidence" value="ECO:0007669"/>
    <property type="project" value="UniProtKB-KW"/>
</dbReference>
<evidence type="ECO:0000259" key="4">
    <source>
        <dbReference type="PROSITE" id="PS51192"/>
    </source>
</evidence>
<dbReference type="GO" id="GO:0043138">
    <property type="term" value="F:3'-5' DNA helicase activity"/>
    <property type="evidence" value="ECO:0007669"/>
    <property type="project" value="TreeGrafter"/>
</dbReference>
<dbReference type="InterPro" id="IPR011545">
    <property type="entry name" value="DEAD/DEAH_box_helicase_dom"/>
</dbReference>
<dbReference type="GO" id="GO:0003677">
    <property type="term" value="F:DNA binding"/>
    <property type="evidence" value="ECO:0007669"/>
    <property type="project" value="UniProtKB-KW"/>
</dbReference>
<comment type="caution">
    <text evidence="6">The sequence shown here is derived from an EMBL/GenBank/DDBJ whole genome shotgun (WGS) entry which is preliminary data.</text>
</comment>
<dbReference type="OrthoDB" id="2077914at2"/>